<dbReference type="GO" id="GO:0016787">
    <property type="term" value="F:hydrolase activity"/>
    <property type="evidence" value="ECO:0007669"/>
    <property type="project" value="UniProtKB-KW"/>
</dbReference>
<keyword evidence="6" id="KW-0238">DNA-binding</keyword>
<dbReference type="RefSeq" id="WP_390333093.1">
    <property type="nucleotide sequence ID" value="NZ_JBHRTP010000091.1"/>
</dbReference>
<proteinExistence type="inferred from homology"/>
<keyword evidence="4 8" id="KW-0378">Hydrolase</keyword>
<dbReference type="InterPro" id="IPR003738">
    <property type="entry name" value="SRAP"/>
</dbReference>
<keyword evidence="10" id="KW-1185">Reference proteome</keyword>
<evidence type="ECO:0000256" key="3">
    <source>
        <dbReference type="ARBA" id="ARBA00022763"/>
    </source>
</evidence>
<evidence type="ECO:0000313" key="9">
    <source>
        <dbReference type="EMBL" id="MFC3110890.1"/>
    </source>
</evidence>
<evidence type="ECO:0000256" key="5">
    <source>
        <dbReference type="ARBA" id="ARBA00023124"/>
    </source>
</evidence>
<evidence type="ECO:0000256" key="8">
    <source>
        <dbReference type="RuleBase" id="RU364100"/>
    </source>
</evidence>
<reference evidence="10" key="1">
    <citation type="journal article" date="2019" name="Int. J. Syst. Evol. Microbiol.">
        <title>The Global Catalogue of Microorganisms (GCM) 10K type strain sequencing project: providing services to taxonomists for standard genome sequencing and annotation.</title>
        <authorList>
            <consortium name="The Broad Institute Genomics Platform"/>
            <consortium name="The Broad Institute Genome Sequencing Center for Infectious Disease"/>
            <person name="Wu L."/>
            <person name="Ma J."/>
        </authorList>
    </citation>
    <scope>NUCLEOTIDE SEQUENCE [LARGE SCALE GENOMIC DNA]</scope>
    <source>
        <strain evidence="10">KCTC 42986</strain>
    </source>
</reference>
<dbReference type="Gene3D" id="3.90.1680.10">
    <property type="entry name" value="SOS response associated peptidase-like"/>
    <property type="match status" value="1"/>
</dbReference>
<evidence type="ECO:0000256" key="2">
    <source>
        <dbReference type="ARBA" id="ARBA00022670"/>
    </source>
</evidence>
<accession>A0ABV7FAE4</accession>
<dbReference type="PANTHER" id="PTHR13604">
    <property type="entry name" value="DC12-RELATED"/>
    <property type="match status" value="1"/>
</dbReference>
<name>A0ABV7FAE4_9BURK</name>
<evidence type="ECO:0000256" key="1">
    <source>
        <dbReference type="ARBA" id="ARBA00008136"/>
    </source>
</evidence>
<organism evidence="9 10">
    <name type="scientific">Undibacterium arcticum</name>
    <dbReference type="NCBI Taxonomy" id="1762892"/>
    <lineage>
        <taxon>Bacteria</taxon>
        <taxon>Pseudomonadati</taxon>
        <taxon>Pseudomonadota</taxon>
        <taxon>Betaproteobacteria</taxon>
        <taxon>Burkholderiales</taxon>
        <taxon>Oxalobacteraceae</taxon>
        <taxon>Undibacterium</taxon>
    </lineage>
</organism>
<comment type="caution">
    <text evidence="9">The sequence shown here is derived from an EMBL/GenBank/DDBJ whole genome shotgun (WGS) entry which is preliminary data.</text>
</comment>
<gene>
    <name evidence="9" type="ORF">ACFOFO_23540</name>
</gene>
<dbReference type="EMBL" id="JBHRTP010000091">
    <property type="protein sequence ID" value="MFC3110890.1"/>
    <property type="molecule type" value="Genomic_DNA"/>
</dbReference>
<comment type="similarity">
    <text evidence="1 8">Belongs to the SOS response-associated peptidase family.</text>
</comment>
<evidence type="ECO:0000256" key="7">
    <source>
        <dbReference type="ARBA" id="ARBA00023239"/>
    </source>
</evidence>
<dbReference type="EC" id="3.4.-.-" evidence="8"/>
<keyword evidence="3" id="KW-0227">DNA damage</keyword>
<dbReference type="InterPro" id="IPR036590">
    <property type="entry name" value="SRAP-like"/>
</dbReference>
<dbReference type="SUPFAM" id="SSF143081">
    <property type="entry name" value="BB1717-like"/>
    <property type="match status" value="1"/>
</dbReference>
<keyword evidence="7" id="KW-0456">Lyase</keyword>
<evidence type="ECO:0000256" key="6">
    <source>
        <dbReference type="ARBA" id="ARBA00023125"/>
    </source>
</evidence>
<evidence type="ECO:0000256" key="4">
    <source>
        <dbReference type="ARBA" id="ARBA00022801"/>
    </source>
</evidence>
<dbReference type="Pfam" id="PF02586">
    <property type="entry name" value="SRAP"/>
    <property type="match status" value="1"/>
</dbReference>
<dbReference type="Proteomes" id="UP001595530">
    <property type="component" value="Unassembled WGS sequence"/>
</dbReference>
<dbReference type="PANTHER" id="PTHR13604:SF0">
    <property type="entry name" value="ABASIC SITE PROCESSING PROTEIN HMCES"/>
    <property type="match status" value="1"/>
</dbReference>
<sequence>MCVNYLPASREELENDFNAPVQGEFDWKAETWQDYPAPIIIGQEGRRKAVVGLYSMIPKAHIPPGVKRFSTMNARAESIDTLRSYAKHWREGRLCLVPMTRFFEPNYESGSPVRWKIAMADASPFAVAGLYRTWEEPDGTESFSFTQITINAEDHPLMRRFHKPGAEKRSLVIVPAGDYDHWLECRDSERARTYLRHYPVELMAAMPAPKDASKKSENAVNQSLFG</sequence>
<protein>
    <recommendedName>
        <fullName evidence="8">Abasic site processing protein</fullName>
        <ecNumber evidence="8">3.4.-.-</ecNumber>
    </recommendedName>
</protein>
<evidence type="ECO:0000313" key="10">
    <source>
        <dbReference type="Proteomes" id="UP001595530"/>
    </source>
</evidence>
<keyword evidence="2 8" id="KW-0645">Protease</keyword>
<keyword evidence="5" id="KW-0190">Covalent protein-DNA linkage</keyword>